<reference evidence="1 2" key="1">
    <citation type="submission" date="2020-07" db="EMBL/GenBank/DDBJ databases">
        <title>Genomic Encyclopedia of Type Strains, Phase III (KMG-III): the genomes of soil and plant-associated and newly described type strains.</title>
        <authorList>
            <person name="Whitman W."/>
        </authorList>
    </citation>
    <scope>NUCLEOTIDE SEQUENCE [LARGE SCALE GENOMIC DNA]</scope>
    <source>
        <strain evidence="1 2">DSM 11255</strain>
    </source>
</reference>
<organism evidence="1 2">
    <name type="scientific">Carboxydothermus ferrireducens DSM 11255</name>
    <dbReference type="NCBI Taxonomy" id="1119529"/>
    <lineage>
        <taxon>Bacteria</taxon>
        <taxon>Bacillati</taxon>
        <taxon>Bacillota</taxon>
        <taxon>Clostridia</taxon>
        <taxon>Thermoanaerobacterales</taxon>
        <taxon>Thermoanaerobacteraceae</taxon>
        <taxon>Carboxydothermus</taxon>
    </lineage>
</organism>
<evidence type="ECO:0000313" key="2">
    <source>
        <dbReference type="Proteomes" id="UP000604066"/>
    </source>
</evidence>
<dbReference type="InterPro" id="IPR043129">
    <property type="entry name" value="ATPase_NBD"/>
</dbReference>
<proteinExistence type="predicted"/>
<dbReference type="InterPro" id="IPR050696">
    <property type="entry name" value="FtsA/MreB"/>
</dbReference>
<name>A0ABX2RBD8_9THEO</name>
<dbReference type="RefSeq" id="WP_210432936.1">
    <property type="nucleotide sequence ID" value="NZ_ATYG01000016.1"/>
</dbReference>
<gene>
    <name evidence="1" type="ORF">HDG70_002238</name>
</gene>
<protein>
    <submittedName>
        <fullName evidence="1">Ethanolamine utilization protein EutA</fullName>
    </submittedName>
</protein>
<accession>A0ABX2RBD8</accession>
<dbReference type="Pfam" id="PF06277">
    <property type="entry name" value="EutA"/>
    <property type="match status" value="1"/>
</dbReference>
<sequence length="486" mass="52979">MFGISEASERDVISVGIDIGTTTTQLVISRLKIKNTASGFMIPKMEIVEKEIIHRSKIYFTPLIDYETIDAQKVAEIVKKEYEAYGIKPEQVETGAVIITGETAKKENAKSIVESLAGFAGEFVIATAGPSLEAIFAGKGSGAAAYAKKFLKTVVNIDIGGGTSNICVFDKGKVLDTACVNIGGRLIEFEEKKSKIKYIAKPMRYILLNLGISWDIGQTVELEDLKKVTDVMAEIVLETVTAKSLNPLTRELLMTPPLRLDYKIDDYIFSGGVADFIYSDFTPVSFAQVSIFGDIGPLLGWSIKQKCREFQITPVKPSETIRATVIGAGTHSVDVSGSTIRVDEALLPLRNIYVVAPFQGHAPLSSVEIASTIQKALEKFHLEKGQLFALYLDGIKDVNYQFIKNLASGIIMGTEKFLDASSPLIVIVEKDCAKVLGLELELKLGNKRGIICIDQIQVYEGDLIDIGKPLLGGRVVPVAVKTLVFE</sequence>
<comment type="caution">
    <text evidence="1">The sequence shown here is derived from an EMBL/GenBank/DDBJ whole genome shotgun (WGS) entry which is preliminary data.</text>
</comment>
<dbReference type="SUPFAM" id="SSF53067">
    <property type="entry name" value="Actin-like ATPase domain"/>
    <property type="match status" value="2"/>
</dbReference>
<keyword evidence="2" id="KW-1185">Reference proteome</keyword>
<dbReference type="EMBL" id="JACCBS010000003">
    <property type="protein sequence ID" value="NYE58487.1"/>
    <property type="molecule type" value="Genomic_DNA"/>
</dbReference>
<dbReference type="PANTHER" id="PTHR32432">
    <property type="entry name" value="CELL DIVISION PROTEIN FTSA-RELATED"/>
    <property type="match status" value="1"/>
</dbReference>
<evidence type="ECO:0000313" key="1">
    <source>
        <dbReference type="EMBL" id="NYE58487.1"/>
    </source>
</evidence>
<dbReference type="InterPro" id="IPR009377">
    <property type="entry name" value="EutA"/>
</dbReference>
<dbReference type="Gene3D" id="3.30.420.40">
    <property type="match status" value="1"/>
</dbReference>
<dbReference type="Proteomes" id="UP000604066">
    <property type="component" value="Unassembled WGS sequence"/>
</dbReference>
<dbReference type="PIRSF" id="PIRSF012293">
    <property type="entry name" value="EutA"/>
    <property type="match status" value="1"/>
</dbReference>
<dbReference type="PANTHER" id="PTHR32432:SF13">
    <property type="entry name" value="ETHANOLAMINE AMMONIA-LYASE REACTIVASE EUTA"/>
    <property type="match status" value="1"/>
</dbReference>